<dbReference type="OrthoDB" id="192702at2759"/>
<organism evidence="1">
    <name type="scientific">Petromyces alliaceus</name>
    <name type="common">Aspergillus alliaceus</name>
    <dbReference type="NCBI Taxonomy" id="209559"/>
    <lineage>
        <taxon>Eukaryota</taxon>
        <taxon>Fungi</taxon>
        <taxon>Dikarya</taxon>
        <taxon>Ascomycota</taxon>
        <taxon>Pezizomycotina</taxon>
        <taxon>Eurotiomycetes</taxon>
        <taxon>Eurotiomycetidae</taxon>
        <taxon>Eurotiales</taxon>
        <taxon>Aspergillaceae</taxon>
        <taxon>Aspergillus</taxon>
        <taxon>Aspergillus subgen. Circumdati</taxon>
    </lineage>
</organism>
<dbReference type="Proteomes" id="UP000326877">
    <property type="component" value="Unassembled WGS sequence"/>
</dbReference>
<dbReference type="AlphaFoldDB" id="A0A5N7CP32"/>
<dbReference type="InterPro" id="IPR021276">
    <property type="entry name" value="DUF2855"/>
</dbReference>
<protein>
    <submittedName>
        <fullName evidence="1">Uncharacterized protein</fullName>
    </submittedName>
</protein>
<dbReference type="Pfam" id="PF11017">
    <property type="entry name" value="DUF2855"/>
    <property type="match status" value="1"/>
</dbReference>
<sequence>MLLSTVEVPASDLSPSSVCVRPLLLSLISNNLAYARTGEILPWGIVPAWGYATVLESTADIALGSTLWGFWPTSGLPTDLTLVPGKPSGHWIEVSEHRKQLMTYYNRYVAVSEDDWEQMAWTAAFRAIWGAGYLPSEYFFFSHAWPACHPLGTVPGVNWSAEDGVLSTAVVVNLGVSTKTARSLTSNLLCRPRGTGPLGVLQVTSVPETLEQAAEQRIAKHQLVTGPVKALAYSDVDQTVLWLARLEPSKLVVIDCDAPGDVLVQLRDLVQAHPEIQSAKFVIILVSGQQKVYTEADNRDWSTAIQQLGKIQSNASGAQDAAIEPDGPKEYFTRIHRRWEQWLDDRASTVPDRRLVWGKGVTGTEGLDGGWDRLTKGDVRPDEALVYMVYME</sequence>
<reference evidence="1" key="1">
    <citation type="submission" date="2019-04" db="EMBL/GenBank/DDBJ databases">
        <title>Friends and foes A comparative genomics studyof 23 Aspergillus species from section Flavi.</title>
        <authorList>
            <consortium name="DOE Joint Genome Institute"/>
            <person name="Kjaerbolling I."/>
            <person name="Vesth T."/>
            <person name="Frisvad J.C."/>
            <person name="Nybo J.L."/>
            <person name="Theobald S."/>
            <person name="Kildgaard S."/>
            <person name="Isbrandt T."/>
            <person name="Kuo A."/>
            <person name="Sato A."/>
            <person name="Lyhne E.K."/>
            <person name="Kogle M.E."/>
            <person name="Wiebenga A."/>
            <person name="Kun R.S."/>
            <person name="Lubbers R.J."/>
            <person name="Makela M.R."/>
            <person name="Barry K."/>
            <person name="Chovatia M."/>
            <person name="Clum A."/>
            <person name="Daum C."/>
            <person name="Haridas S."/>
            <person name="He G."/>
            <person name="LaButti K."/>
            <person name="Lipzen A."/>
            <person name="Mondo S."/>
            <person name="Riley R."/>
            <person name="Salamov A."/>
            <person name="Simmons B.A."/>
            <person name="Magnuson J.K."/>
            <person name="Henrissat B."/>
            <person name="Mortensen U.H."/>
            <person name="Larsen T.O."/>
            <person name="Devries R.P."/>
            <person name="Grigoriev I.V."/>
            <person name="Machida M."/>
            <person name="Baker S.E."/>
            <person name="Andersen M.R."/>
        </authorList>
    </citation>
    <scope>NUCLEOTIDE SEQUENCE [LARGE SCALE GENOMIC DNA]</scope>
    <source>
        <strain evidence="1">IBT 14317</strain>
    </source>
</reference>
<evidence type="ECO:0000313" key="1">
    <source>
        <dbReference type="EMBL" id="KAE8395283.1"/>
    </source>
</evidence>
<gene>
    <name evidence="1" type="ORF">BDV23DRAFT_194900</name>
</gene>
<name>A0A5N7CP32_PETAA</name>
<proteinExistence type="predicted"/>
<dbReference type="EMBL" id="ML735219">
    <property type="protein sequence ID" value="KAE8395283.1"/>
    <property type="molecule type" value="Genomic_DNA"/>
</dbReference>
<accession>A0A5N7CP32</accession>